<feature type="domain" description="Polysaccharide pyruvyl transferase" evidence="1">
    <location>
        <begin position="18"/>
        <end position="299"/>
    </location>
</feature>
<dbReference type="InterPro" id="IPR007345">
    <property type="entry name" value="Polysacch_pyruvyl_Trfase"/>
</dbReference>
<evidence type="ECO:0000313" key="2">
    <source>
        <dbReference type="EMBL" id="VDN47357.1"/>
    </source>
</evidence>
<keyword evidence="2" id="KW-0808">Transferase</keyword>
<dbReference type="EMBL" id="LR130778">
    <property type="protein sequence ID" value="VDN47357.1"/>
    <property type="molecule type" value="Genomic_DNA"/>
</dbReference>
<reference evidence="2 3" key="1">
    <citation type="submission" date="2018-09" db="EMBL/GenBank/DDBJ databases">
        <authorList>
            <person name="Postec A."/>
        </authorList>
    </citation>
    <scope>NUCLEOTIDE SEQUENCE [LARGE SCALE GENOMIC DNA]</scope>
    <source>
        <strain evidence="2">70B-A</strain>
    </source>
</reference>
<dbReference type="Pfam" id="PF04230">
    <property type="entry name" value="PS_pyruv_trans"/>
    <property type="match status" value="1"/>
</dbReference>
<evidence type="ECO:0000313" key="3">
    <source>
        <dbReference type="Proteomes" id="UP000279029"/>
    </source>
</evidence>
<accession>A0A3P7PTM8</accession>
<dbReference type="PANTHER" id="PTHR36836">
    <property type="entry name" value="COLANIC ACID BIOSYNTHESIS PROTEIN WCAK"/>
    <property type="match status" value="1"/>
</dbReference>
<evidence type="ECO:0000259" key="1">
    <source>
        <dbReference type="Pfam" id="PF04230"/>
    </source>
</evidence>
<organism evidence="2 3">
    <name type="scientific">Petrocella atlantisensis</name>
    <dbReference type="NCBI Taxonomy" id="2173034"/>
    <lineage>
        <taxon>Bacteria</taxon>
        <taxon>Bacillati</taxon>
        <taxon>Bacillota</taxon>
        <taxon>Clostridia</taxon>
        <taxon>Lachnospirales</taxon>
        <taxon>Vallitaleaceae</taxon>
        <taxon>Petrocella</taxon>
    </lineage>
</organism>
<protein>
    <submittedName>
        <fullName evidence="2">Polysaccharide pyruvyl transferase CsaB</fullName>
    </submittedName>
</protein>
<dbReference type="Proteomes" id="UP000279029">
    <property type="component" value="Chromosome"/>
</dbReference>
<dbReference type="NCBIfam" id="TIGR03609">
    <property type="entry name" value="S_layer_CsaB"/>
    <property type="match status" value="1"/>
</dbReference>
<dbReference type="AlphaFoldDB" id="A0A3P7PTM8"/>
<dbReference type="InterPro" id="IPR019896">
    <property type="entry name" value="Polysacch_pyruvyl_Trfase_CsaB"/>
</dbReference>
<dbReference type="KEGG" id="cbar:PATL70BA_1472"/>
<dbReference type="GO" id="GO:0016740">
    <property type="term" value="F:transferase activity"/>
    <property type="evidence" value="ECO:0007669"/>
    <property type="project" value="UniProtKB-KW"/>
</dbReference>
<gene>
    <name evidence="2" type="primary">csaB</name>
    <name evidence="2" type="ORF">PATL70BA_1472</name>
</gene>
<proteinExistence type="predicted"/>
<dbReference type="PANTHER" id="PTHR36836:SF1">
    <property type="entry name" value="COLANIC ACID BIOSYNTHESIS PROTEIN WCAK"/>
    <property type="match status" value="1"/>
</dbReference>
<keyword evidence="3" id="KW-1185">Reference proteome</keyword>
<dbReference type="OrthoDB" id="3199616at2"/>
<name>A0A3P7PTM8_9FIRM</name>
<sequence length="366" mass="42399">MLINLKKILISGYYGYFNSGDDAILTSICKDIREISLEHEITILSNNPPSTRLEYGVAAVEKFNFVKVIKAIIKSDIVLMGGGSLLQDETSNRSLYYYLFILWFARISRKKIMLYANGIGPIGHRFNRFLTKLVVNQVDIITLRERMSQSELKHMGIDRPEIHVTADPVFSFPPLDVHIDEILKEAHIEKDDKLVGVLFREWKNSHHCSRKIAEICDYLSTSYGAKIILIPMKHPADLVTCEAISSYMKNEAVILRHKYDAKTLIEIMGEMTLVLSMRLHALLYAALKDVPMIGFSYSHKVRYYMKELDQPYIEDVTDFETEEVKVILNEIFDHYEDIREKIHEKVTEMRLKADQNKMLLEKIMTL</sequence>
<dbReference type="Gene3D" id="3.40.50.2000">
    <property type="entry name" value="Glycogen Phosphorylase B"/>
    <property type="match status" value="1"/>
</dbReference>